<dbReference type="RefSeq" id="WP_034835415.1">
    <property type="nucleotide sequence ID" value="NZ_JOKH01000002.1"/>
</dbReference>
<name>A0A081NIJ3_9GAMM</name>
<protein>
    <submittedName>
        <fullName evidence="1">Uncharacterized protein</fullName>
    </submittedName>
</protein>
<dbReference type="AlphaFoldDB" id="A0A081NIJ3"/>
<gene>
    <name evidence="1" type="ORF">GZ78_12130</name>
</gene>
<accession>A0A081NIJ3</accession>
<proteinExistence type="predicted"/>
<dbReference type="STRING" id="1137799.GZ78_12130"/>
<dbReference type="OrthoDB" id="6192335at2"/>
<dbReference type="EMBL" id="JOKH01000002">
    <property type="protein sequence ID" value="KEQ18266.1"/>
    <property type="molecule type" value="Genomic_DNA"/>
</dbReference>
<dbReference type="Proteomes" id="UP000028073">
    <property type="component" value="Unassembled WGS sequence"/>
</dbReference>
<evidence type="ECO:0000313" key="1">
    <source>
        <dbReference type="EMBL" id="KEQ18266.1"/>
    </source>
</evidence>
<evidence type="ECO:0000313" key="2">
    <source>
        <dbReference type="Proteomes" id="UP000028073"/>
    </source>
</evidence>
<organism evidence="1 2">
    <name type="scientific">Endozoicomonas numazuensis</name>
    <dbReference type="NCBI Taxonomy" id="1137799"/>
    <lineage>
        <taxon>Bacteria</taxon>
        <taxon>Pseudomonadati</taxon>
        <taxon>Pseudomonadota</taxon>
        <taxon>Gammaproteobacteria</taxon>
        <taxon>Oceanospirillales</taxon>
        <taxon>Endozoicomonadaceae</taxon>
        <taxon>Endozoicomonas</taxon>
    </lineage>
</organism>
<sequence>MRITRCSSDAFSSVFARNSYLWLFILTLGILSPESQAREKDIIHPLCFEPFASLEKATQSSGKKTINLDDCLNKYIKYPFKEPAPWQALFEKNDQPKDNNEIDLPTLSSYKFIGQMENQQVLMSYSANYGGSGTFSHAFLVDGISLQKQVPNNNTLTQTLFVEGGDRCFGSIEQLSIVSPQMFKVRRKMTPRALVGYGMGADYAERVTKGLSDCALCCIGSYEEQVDLKGNKELVNVILLPREMRETDTEQERCLNRLTKADTHTDIISKENLKTLQQNYIDRCL</sequence>
<keyword evidence="2" id="KW-1185">Reference proteome</keyword>
<reference evidence="1 2" key="1">
    <citation type="submission" date="2014-06" db="EMBL/GenBank/DDBJ databases">
        <title>Whole Genome Sequences of Three Symbiotic Endozoicomonas Bacteria.</title>
        <authorList>
            <person name="Neave M.J."/>
            <person name="Apprill A."/>
            <person name="Voolstra C.R."/>
        </authorList>
    </citation>
    <scope>NUCLEOTIDE SEQUENCE [LARGE SCALE GENOMIC DNA]</scope>
    <source>
        <strain evidence="1 2">DSM 25634</strain>
    </source>
</reference>
<comment type="caution">
    <text evidence="1">The sequence shown here is derived from an EMBL/GenBank/DDBJ whole genome shotgun (WGS) entry which is preliminary data.</text>
</comment>